<accession>A0A4Q9M423</accession>
<dbReference type="OrthoDB" id="2754643at2759"/>
<feature type="region of interest" description="Disordered" evidence="1">
    <location>
        <begin position="658"/>
        <end position="686"/>
    </location>
</feature>
<feature type="region of interest" description="Disordered" evidence="1">
    <location>
        <begin position="1"/>
        <end position="22"/>
    </location>
</feature>
<feature type="compositionally biased region" description="Low complexity" evidence="1">
    <location>
        <begin position="403"/>
        <end position="415"/>
    </location>
</feature>
<feature type="region of interest" description="Disordered" evidence="1">
    <location>
        <begin position="382"/>
        <end position="415"/>
    </location>
</feature>
<protein>
    <submittedName>
        <fullName evidence="2">Uncharacterized protein</fullName>
    </submittedName>
</protein>
<name>A0A4Q9M423_9APHY</name>
<evidence type="ECO:0000313" key="2">
    <source>
        <dbReference type="EMBL" id="TBU21624.1"/>
    </source>
</evidence>
<feature type="region of interest" description="Disordered" evidence="1">
    <location>
        <begin position="327"/>
        <end position="366"/>
    </location>
</feature>
<feature type="compositionally biased region" description="Low complexity" evidence="1">
    <location>
        <begin position="141"/>
        <end position="160"/>
    </location>
</feature>
<gene>
    <name evidence="2" type="ORF">BD311DRAFT_743478</name>
</gene>
<dbReference type="Proteomes" id="UP000292957">
    <property type="component" value="Unassembled WGS sequence"/>
</dbReference>
<feature type="compositionally biased region" description="Basic and acidic residues" evidence="1">
    <location>
        <begin position="658"/>
        <end position="668"/>
    </location>
</feature>
<organism evidence="2">
    <name type="scientific">Dichomitus squalens</name>
    <dbReference type="NCBI Taxonomy" id="114155"/>
    <lineage>
        <taxon>Eukaryota</taxon>
        <taxon>Fungi</taxon>
        <taxon>Dikarya</taxon>
        <taxon>Basidiomycota</taxon>
        <taxon>Agaricomycotina</taxon>
        <taxon>Agaricomycetes</taxon>
        <taxon>Polyporales</taxon>
        <taxon>Polyporaceae</taxon>
        <taxon>Dichomitus</taxon>
    </lineage>
</organism>
<reference evidence="2" key="1">
    <citation type="submission" date="2019-01" db="EMBL/GenBank/DDBJ databases">
        <title>Draft genome sequences of three monokaryotic isolates of the white-rot basidiomycete fungus Dichomitus squalens.</title>
        <authorList>
            <consortium name="DOE Joint Genome Institute"/>
            <person name="Lopez S.C."/>
            <person name="Andreopoulos B."/>
            <person name="Pangilinan J."/>
            <person name="Lipzen A."/>
            <person name="Riley R."/>
            <person name="Ahrendt S."/>
            <person name="Ng V."/>
            <person name="Barry K."/>
            <person name="Daum C."/>
            <person name="Grigoriev I.V."/>
            <person name="Hilden K.S."/>
            <person name="Makela M.R."/>
            <person name="de Vries R.P."/>
        </authorList>
    </citation>
    <scope>NUCLEOTIDE SEQUENCE [LARGE SCALE GENOMIC DNA]</scope>
    <source>
        <strain evidence="2">OM18370.1</strain>
    </source>
</reference>
<evidence type="ECO:0000256" key="1">
    <source>
        <dbReference type="SAM" id="MobiDB-lite"/>
    </source>
</evidence>
<dbReference type="EMBL" id="ML143589">
    <property type="protein sequence ID" value="TBU21624.1"/>
    <property type="molecule type" value="Genomic_DNA"/>
</dbReference>
<feature type="region of interest" description="Disordered" evidence="1">
    <location>
        <begin position="101"/>
        <end position="172"/>
    </location>
</feature>
<feature type="region of interest" description="Disordered" evidence="1">
    <location>
        <begin position="235"/>
        <end position="280"/>
    </location>
</feature>
<sequence length="846" mass="91808">MVRNPYIRSFSTPQPSRSRYPEAVRRLSLTDAHERRPFDSWGLQDRLCTQCGSRGRLIERVAFREGRAGEWYRLCIACRNIHFPPQPGTPPDLAAAIENARRESELQKSTGSSRSVGRPRSAPTTSGRRQGPVRGACRARGSLTPGPSGSSSVPGSGTVPFTPSSGCSSPEDPFVQVAQDEALARALQARDVGNACSPQCCEHSYKAAYVLGNGTTNGDAQELLAMTQGFDFAEDASGGSSQVANTKSPSSQSSRLPETAVREQSESLLETPTPAPRKRRIEHYVPPLVLMPPARPSAFPGAEPAMSGAPVPSSCVTGMQLPSEVIDISSDSSSEEDGSAAKPADHSRESSVISITDSEDERDVRPRKPFVRRVAITPSDVIEISDSEESDAGSTASKKENISSSGDDVSSSKQSLPGLLASRSATCLADLVASDSCPSDHTDDDCAVQPTEAAPVADGLTVPYVVRADADWLPFGDIFQFEIYPSLANLADGPFPVFKQATKWMLRVVIWDSNDLAPANKMITLDQPRCEIVLARYHIVRRVFDYTQDLILLVESRLLSADRELKEARLDHKTPPISRRALANTAACSRTSKTLNHLRSRALRDGKPGICCSKVGIIDGLSENHWDSVRIRMSPANITPLASEFMSPAIITNAKTWRQREEGNEQPHIRYMGGSETKGTSSRTSIERSAPAIRALKGRTASYKLPGIVGNLARRAMVQIVVSYANYQIFVSIFKAGHCARFNFTYNDFHKAMLEIGFEVDSSGNLVAHRSDGAIGNAPFSLAQIGGKVQQATKVNDYIQDSESFPLSTDGRQARFCWWIEGGIVSLPPDGKWAVADGLGLKKIWD</sequence>
<proteinExistence type="predicted"/>
<dbReference type="AlphaFoldDB" id="A0A4Q9M423"/>
<feature type="compositionally biased region" description="Polar residues" evidence="1">
    <location>
        <begin position="238"/>
        <end position="256"/>
    </location>
</feature>